<dbReference type="AlphaFoldDB" id="A0A1H9A3I0"/>
<accession>A0A1H9A3I0</accession>
<dbReference type="Pfam" id="PF02753">
    <property type="entry name" value="PapD_C"/>
    <property type="match status" value="1"/>
</dbReference>
<dbReference type="InterPro" id="IPR013783">
    <property type="entry name" value="Ig-like_fold"/>
</dbReference>
<evidence type="ECO:0000256" key="3">
    <source>
        <dbReference type="ARBA" id="ARBA00022729"/>
    </source>
</evidence>
<dbReference type="EMBL" id="FOEQ01000001">
    <property type="protein sequence ID" value="SEP71071.1"/>
    <property type="molecule type" value="Genomic_DNA"/>
</dbReference>
<gene>
    <name evidence="9" type="ORF">SAMN05216230_101292</name>
</gene>
<dbReference type="Proteomes" id="UP000199221">
    <property type="component" value="Unassembled WGS sequence"/>
</dbReference>
<dbReference type="GO" id="GO:0071555">
    <property type="term" value="P:cell wall organization"/>
    <property type="evidence" value="ECO:0007669"/>
    <property type="project" value="InterPro"/>
</dbReference>
<proteinExistence type="inferred from homology"/>
<evidence type="ECO:0000256" key="4">
    <source>
        <dbReference type="ARBA" id="ARBA00022764"/>
    </source>
</evidence>
<dbReference type="Pfam" id="PF00345">
    <property type="entry name" value="PapD_N"/>
    <property type="match status" value="1"/>
</dbReference>
<dbReference type="PANTHER" id="PTHR30251:SF2">
    <property type="entry name" value="FIMBRIAL CHAPERONE YADV-RELATED"/>
    <property type="match status" value="1"/>
</dbReference>
<evidence type="ECO:0000256" key="1">
    <source>
        <dbReference type="ARBA" id="ARBA00004418"/>
    </source>
</evidence>
<evidence type="ECO:0000256" key="5">
    <source>
        <dbReference type="ARBA" id="ARBA00023186"/>
    </source>
</evidence>
<comment type="similarity">
    <text evidence="2">Belongs to the periplasmic pilus chaperone family.</text>
</comment>
<feature type="domain" description="Pili assembly chaperone C-terminal" evidence="8">
    <location>
        <begin position="167"/>
        <end position="226"/>
    </location>
</feature>
<dbReference type="InterPro" id="IPR008962">
    <property type="entry name" value="PapD-like_sf"/>
</dbReference>
<organism evidence="9 10">
    <name type="scientific">Pseudomonas soli</name>
    <dbReference type="NCBI Taxonomy" id="1306993"/>
    <lineage>
        <taxon>Bacteria</taxon>
        <taxon>Pseudomonadati</taxon>
        <taxon>Pseudomonadota</taxon>
        <taxon>Gammaproteobacteria</taxon>
        <taxon>Pseudomonadales</taxon>
        <taxon>Pseudomonadaceae</taxon>
        <taxon>Pseudomonas</taxon>
    </lineage>
</organism>
<keyword evidence="3 6" id="KW-0732">Signal</keyword>
<dbReference type="InterPro" id="IPR050643">
    <property type="entry name" value="Periplasmic_pilus_chap"/>
</dbReference>
<dbReference type="GO" id="GO:0030288">
    <property type="term" value="C:outer membrane-bounded periplasmic space"/>
    <property type="evidence" value="ECO:0007669"/>
    <property type="project" value="InterPro"/>
</dbReference>
<dbReference type="SUPFAM" id="SSF49584">
    <property type="entry name" value="Periplasmic chaperone C-domain"/>
    <property type="match status" value="1"/>
</dbReference>
<evidence type="ECO:0000256" key="2">
    <source>
        <dbReference type="ARBA" id="ARBA00007399"/>
    </source>
</evidence>
<comment type="subcellular location">
    <subcellularLocation>
        <location evidence="1">Periplasm</location>
    </subcellularLocation>
</comment>
<feature type="domain" description="Pili assembly chaperone N-terminal" evidence="7">
    <location>
        <begin position="32"/>
        <end position="145"/>
    </location>
</feature>
<dbReference type="SUPFAM" id="SSF49354">
    <property type="entry name" value="PapD-like"/>
    <property type="match status" value="1"/>
</dbReference>
<evidence type="ECO:0000313" key="10">
    <source>
        <dbReference type="Proteomes" id="UP000199221"/>
    </source>
</evidence>
<keyword evidence="4" id="KW-0574">Periplasm</keyword>
<protein>
    <submittedName>
        <fullName evidence="9">P pilus assembly protein, chaperone PapD</fullName>
    </submittedName>
</protein>
<dbReference type="InterPro" id="IPR036316">
    <property type="entry name" value="Pili_assmbl_chap_C_dom_sf"/>
</dbReference>
<dbReference type="PANTHER" id="PTHR30251">
    <property type="entry name" value="PILUS ASSEMBLY CHAPERONE"/>
    <property type="match status" value="1"/>
</dbReference>
<feature type="chain" id="PRO_5011783677" evidence="6">
    <location>
        <begin position="31"/>
        <end position="236"/>
    </location>
</feature>
<dbReference type="InterPro" id="IPR016148">
    <property type="entry name" value="Pili_assmbl_chaperone_C"/>
</dbReference>
<sequence>MPTPQRFPLFSLKAVQALLASLCLASSAWAQLKVEGTRLIYLGQDREASINVVNRSGEETVMQSWVSDPQGGDDIPFAIVQPLTLLPPQGHQMLRVLYAGQGLPTDRESMFWLNILEIPRKSEHADSMQFAIRQRLKLFYRPTELQGSTSDAVRNLQWHRHSQRIEISNRSAFHLSLVDLALEGPGLHQPLTDYVLLQPGASITLDARSPVPDGSRVAFTEIADSGLLQNHSAPLP</sequence>
<name>A0A1H9A3I0_9PSED</name>
<dbReference type="InterPro" id="IPR016147">
    <property type="entry name" value="Pili_assmbl_chaperone_N"/>
</dbReference>
<evidence type="ECO:0000256" key="6">
    <source>
        <dbReference type="SAM" id="SignalP"/>
    </source>
</evidence>
<dbReference type="Gene3D" id="2.60.40.10">
    <property type="entry name" value="Immunoglobulins"/>
    <property type="match status" value="2"/>
</dbReference>
<keyword evidence="5" id="KW-0143">Chaperone</keyword>
<feature type="signal peptide" evidence="6">
    <location>
        <begin position="1"/>
        <end position="30"/>
    </location>
</feature>
<reference evidence="9 10" key="1">
    <citation type="submission" date="2016-10" db="EMBL/GenBank/DDBJ databases">
        <authorList>
            <person name="de Groot N.N."/>
        </authorList>
    </citation>
    <scope>NUCLEOTIDE SEQUENCE [LARGE SCALE GENOMIC DNA]</scope>
    <source>
        <strain evidence="9 10">LMG 27941</strain>
    </source>
</reference>
<dbReference type="PRINTS" id="PR00969">
    <property type="entry name" value="CHAPERONPILI"/>
</dbReference>
<dbReference type="RefSeq" id="WP_232888272.1">
    <property type="nucleotide sequence ID" value="NZ_CP128543.1"/>
</dbReference>
<evidence type="ECO:0000313" key="9">
    <source>
        <dbReference type="EMBL" id="SEP71071.1"/>
    </source>
</evidence>
<dbReference type="GeneID" id="93676596"/>
<evidence type="ECO:0000259" key="8">
    <source>
        <dbReference type="Pfam" id="PF02753"/>
    </source>
</evidence>
<dbReference type="InterPro" id="IPR001829">
    <property type="entry name" value="Pili_assmbl_chaperone_bac"/>
</dbReference>
<evidence type="ECO:0000259" key="7">
    <source>
        <dbReference type="Pfam" id="PF00345"/>
    </source>
</evidence>